<sequence>MKKMGLIMMACIVILSCNTNDDDPDLMEVREIAWNSIDEGEYGRESVVTPWPEAEVRTNDGSYAVTFYTEQDPLLGPIVVYVNVETLEVTGQAPRY</sequence>
<keyword evidence="2" id="KW-1185">Reference proteome</keyword>
<gene>
    <name evidence="1" type="ORF">FKX85_04725</name>
</gene>
<evidence type="ECO:0000313" key="2">
    <source>
        <dbReference type="Proteomes" id="UP000316614"/>
    </source>
</evidence>
<reference evidence="1 2" key="1">
    <citation type="submission" date="2019-06" db="EMBL/GenBank/DDBJ databases">
        <title>Echinicola alkalisoli sp. nov. isolated from saline soil.</title>
        <authorList>
            <person name="Sun J.-Q."/>
            <person name="Xu L."/>
        </authorList>
    </citation>
    <scope>NUCLEOTIDE SEQUENCE [LARGE SCALE GENOMIC DNA]</scope>
    <source>
        <strain evidence="1 2">LN3S3</strain>
    </source>
</reference>
<protein>
    <submittedName>
        <fullName evidence="1">Uncharacterized protein</fullName>
    </submittedName>
</protein>
<dbReference type="KEGG" id="echi:FKX85_04725"/>
<dbReference type="RefSeq" id="WP_141613636.1">
    <property type="nucleotide sequence ID" value="NZ_CP041253.1"/>
</dbReference>
<evidence type="ECO:0000313" key="1">
    <source>
        <dbReference type="EMBL" id="QDH78380.1"/>
    </source>
</evidence>
<dbReference type="AlphaFoldDB" id="A0A514CF47"/>
<dbReference type="EMBL" id="CP041253">
    <property type="protein sequence ID" value="QDH78380.1"/>
    <property type="molecule type" value="Genomic_DNA"/>
</dbReference>
<organism evidence="1 2">
    <name type="scientific">Echinicola soli</name>
    <dbReference type="NCBI Taxonomy" id="2591634"/>
    <lineage>
        <taxon>Bacteria</taxon>
        <taxon>Pseudomonadati</taxon>
        <taxon>Bacteroidota</taxon>
        <taxon>Cytophagia</taxon>
        <taxon>Cytophagales</taxon>
        <taxon>Cyclobacteriaceae</taxon>
        <taxon>Echinicola</taxon>
    </lineage>
</organism>
<name>A0A514CF47_9BACT</name>
<dbReference type="Proteomes" id="UP000316614">
    <property type="component" value="Chromosome"/>
</dbReference>
<dbReference type="OrthoDB" id="826963at2"/>
<dbReference type="PROSITE" id="PS51257">
    <property type="entry name" value="PROKAR_LIPOPROTEIN"/>
    <property type="match status" value="1"/>
</dbReference>
<accession>A0A514CF47</accession>
<proteinExistence type="predicted"/>